<dbReference type="InterPro" id="IPR038017">
    <property type="entry name" value="Rota_VP4_MID_sf"/>
</dbReference>
<accession>A0A6H0DH77</accession>
<organism evidence="1">
    <name type="scientific">Shackleton virus</name>
    <dbReference type="NCBI Taxonomy" id="2707265"/>
    <lineage>
        <taxon>Viruses</taxon>
        <taxon>Riboviria</taxon>
    </lineage>
</organism>
<name>A0A6H0DH77_9VIRU</name>
<dbReference type="EMBL" id="MT025061">
    <property type="protein sequence ID" value="QIS87932.1"/>
    <property type="molecule type" value="Genomic_RNA"/>
</dbReference>
<proteinExistence type="predicted"/>
<evidence type="ECO:0000313" key="1">
    <source>
        <dbReference type="EMBL" id="QIS87932.1"/>
    </source>
</evidence>
<sequence>MTVSYTALKPSDPDFVTGGNNYQESITTDLYGQIRNLQDQINTIIAEMNISSVTSSIFELITNAASLPSLFSGFTKIFVQKKKAIIDIFKKDKATTSIEPIRAEKFIDNFKEKISGAETIKNQMPKESQMAMIYGSFEKVKTSQVNNFTIASEYKPNVVMYSKDLTKESKKLLDNYSDVHVAELVEIDPYEQKISFMQKHKAMLTSYKIDKELADKVLSDMAGKYDTSIFSLNMRKQIMLDNNFSTKTYVDVVDKILDDAELLDVMGKISREKLEEMAEDFYRRIVMMLKGH</sequence>
<dbReference type="SUPFAM" id="SSF111379">
    <property type="entry name" value="VP4 membrane interaction domain"/>
    <property type="match status" value="1"/>
</dbReference>
<reference evidence="1" key="1">
    <citation type="submission" date="2020-01" db="EMBL/GenBank/DDBJ databases">
        <title>Sustained virome diversity in Antarctic penguins and their ticks: geographical connectedness and no evidence for low pathogen pressure.</title>
        <authorList>
            <person name="Wille M."/>
            <person name="Harvey E."/>
            <person name="Shi M."/>
            <person name="Gonzalez-Acuna D."/>
            <person name="Holmes E.C."/>
            <person name="Hurt A.C."/>
        </authorList>
    </citation>
    <scope>NUCLEOTIDE SEQUENCE</scope>
    <source>
        <strain evidence="1">Antarctic2</strain>
    </source>
</reference>
<protein>
    <submittedName>
        <fullName evidence="1">VP4</fullName>
    </submittedName>
</protein>
<gene>
    <name evidence="1" type="primary">VP4</name>
</gene>